<dbReference type="STRING" id="73230.A0A2B7ZPE5"/>
<proteinExistence type="predicted"/>
<sequence>MELPYDKIFNSPIFTFLIGPDKTEYTLHSAIVSHVSQPLHKLMNIGMLESHEQCAWLKDVDEDTFARFCRFAYTGDYAEAAPDIVLDWKTIGEEPNGLTPPIKEEPLMDEEIPIEPPIAEPEPVPVAVPNIPPAPVEPEYFQFTRHPVQSNADPFWAVPAIKKDKKSKKLPKKRSPMRMEEIERPQEMRSMELWESFATRKYSCVVPALLIPSRPNTEACEDYTPVFMCHSSLYVFGDKYDIEPLKQLALSKLHSCLCQFTIYKRRVADVTRLVRYAYQYTLESHDEPLRSLVAQYIAANVESLTGAPEFDDLLQEPGPHTKDLVCLMVGRLNRLK</sequence>
<comment type="caution">
    <text evidence="1">The sequence shown here is derived from an EMBL/GenBank/DDBJ whole genome shotgun (WGS) entry which is preliminary data.</text>
</comment>
<evidence type="ECO:0000313" key="1">
    <source>
        <dbReference type="EMBL" id="PGH34657.1"/>
    </source>
</evidence>
<reference evidence="1 2" key="1">
    <citation type="submission" date="2017-10" db="EMBL/GenBank/DDBJ databases">
        <title>Comparative genomics in systemic dimorphic fungi from Ajellomycetaceae.</title>
        <authorList>
            <person name="Munoz J.F."/>
            <person name="Mcewen J.G."/>
            <person name="Clay O.K."/>
            <person name="Cuomo C.A."/>
        </authorList>
    </citation>
    <scope>NUCLEOTIDE SEQUENCE [LARGE SCALE GENOMIC DNA]</scope>
    <source>
        <strain evidence="1 2">UAMH4076</strain>
    </source>
</reference>
<dbReference type="Proteomes" id="UP000226031">
    <property type="component" value="Unassembled WGS sequence"/>
</dbReference>
<organism evidence="1 2">
    <name type="scientific">[Emmonsia] crescens</name>
    <dbReference type="NCBI Taxonomy" id="73230"/>
    <lineage>
        <taxon>Eukaryota</taxon>
        <taxon>Fungi</taxon>
        <taxon>Dikarya</taxon>
        <taxon>Ascomycota</taxon>
        <taxon>Pezizomycotina</taxon>
        <taxon>Eurotiomycetes</taxon>
        <taxon>Eurotiomycetidae</taxon>
        <taxon>Onygenales</taxon>
        <taxon>Ajellomycetaceae</taxon>
        <taxon>Emergomyces</taxon>
    </lineage>
</organism>
<accession>A0A2B7ZPE5</accession>
<dbReference type="SUPFAM" id="SSF54695">
    <property type="entry name" value="POZ domain"/>
    <property type="match status" value="1"/>
</dbReference>
<dbReference type="InterPro" id="IPR011333">
    <property type="entry name" value="SKP1/BTB/POZ_sf"/>
</dbReference>
<dbReference type="Gene3D" id="3.30.710.10">
    <property type="entry name" value="Potassium Channel Kv1.1, Chain A"/>
    <property type="match status" value="1"/>
</dbReference>
<keyword evidence="2" id="KW-1185">Reference proteome</keyword>
<dbReference type="PANTHER" id="PTHR47843">
    <property type="entry name" value="BTB DOMAIN-CONTAINING PROTEIN-RELATED"/>
    <property type="match status" value="1"/>
</dbReference>
<gene>
    <name evidence="1" type="ORF">GX50_02547</name>
</gene>
<name>A0A2B7ZPE5_9EURO</name>
<evidence type="ECO:0000313" key="2">
    <source>
        <dbReference type="Proteomes" id="UP000226031"/>
    </source>
</evidence>
<dbReference type="AlphaFoldDB" id="A0A2B7ZPE5"/>
<evidence type="ECO:0008006" key="3">
    <source>
        <dbReference type="Google" id="ProtNLM"/>
    </source>
</evidence>
<dbReference type="VEuPathDB" id="FungiDB:EMCG_04313"/>
<protein>
    <recommendedName>
        <fullName evidence="3">BTB domain-containing protein</fullName>
    </recommendedName>
</protein>
<dbReference type="PANTHER" id="PTHR47843:SF5">
    <property type="entry name" value="BTB_POZ DOMAIN PROTEIN"/>
    <property type="match status" value="1"/>
</dbReference>
<dbReference type="EMBL" id="PDND01000036">
    <property type="protein sequence ID" value="PGH34657.1"/>
    <property type="molecule type" value="Genomic_DNA"/>
</dbReference>